<name>A0A401GI48_9APHY</name>
<organism evidence="5 6">
    <name type="scientific">Sparassis crispa</name>
    <dbReference type="NCBI Taxonomy" id="139825"/>
    <lineage>
        <taxon>Eukaryota</taxon>
        <taxon>Fungi</taxon>
        <taxon>Dikarya</taxon>
        <taxon>Basidiomycota</taxon>
        <taxon>Agaricomycotina</taxon>
        <taxon>Agaricomycetes</taxon>
        <taxon>Polyporales</taxon>
        <taxon>Sparassidaceae</taxon>
        <taxon>Sparassis</taxon>
    </lineage>
</organism>
<protein>
    <recommendedName>
        <fullName evidence="4">Zn(2)-C6 fungal-type domain-containing protein</fullName>
    </recommendedName>
</protein>
<dbReference type="EMBL" id="BFAD01000004">
    <property type="protein sequence ID" value="GBE81857.1"/>
    <property type="molecule type" value="Genomic_DNA"/>
</dbReference>
<feature type="compositionally biased region" description="Low complexity" evidence="3">
    <location>
        <begin position="354"/>
        <end position="373"/>
    </location>
</feature>
<evidence type="ECO:0000313" key="5">
    <source>
        <dbReference type="EMBL" id="GBE81857.1"/>
    </source>
</evidence>
<dbReference type="Gene3D" id="4.10.240.10">
    <property type="entry name" value="Zn(2)-C6 fungal-type DNA-binding domain"/>
    <property type="match status" value="1"/>
</dbReference>
<dbReference type="InterPro" id="IPR001138">
    <property type="entry name" value="Zn2Cys6_DnaBD"/>
</dbReference>
<evidence type="ECO:0000256" key="3">
    <source>
        <dbReference type="SAM" id="MobiDB-lite"/>
    </source>
</evidence>
<dbReference type="InParanoid" id="A0A401GI48"/>
<feature type="compositionally biased region" description="Basic and acidic residues" evidence="3">
    <location>
        <begin position="63"/>
        <end position="77"/>
    </location>
</feature>
<dbReference type="AlphaFoldDB" id="A0A401GI48"/>
<dbReference type="STRING" id="139825.A0A401GI48"/>
<dbReference type="GeneID" id="38778774"/>
<evidence type="ECO:0000256" key="2">
    <source>
        <dbReference type="ARBA" id="ARBA00023242"/>
    </source>
</evidence>
<dbReference type="CDD" id="cd00067">
    <property type="entry name" value="GAL4"/>
    <property type="match status" value="1"/>
</dbReference>
<evidence type="ECO:0000256" key="1">
    <source>
        <dbReference type="ARBA" id="ARBA00004123"/>
    </source>
</evidence>
<dbReference type="PANTHER" id="PTHR31001:SF89">
    <property type="entry name" value="ZN(2)-C6 FUNGAL-TYPE DOMAIN-CONTAINING PROTEIN"/>
    <property type="match status" value="1"/>
</dbReference>
<accession>A0A401GI48</accession>
<dbReference type="Proteomes" id="UP000287166">
    <property type="component" value="Unassembled WGS sequence"/>
</dbReference>
<dbReference type="GO" id="GO:0008270">
    <property type="term" value="F:zinc ion binding"/>
    <property type="evidence" value="ECO:0007669"/>
    <property type="project" value="InterPro"/>
</dbReference>
<evidence type="ECO:0000259" key="4">
    <source>
        <dbReference type="PROSITE" id="PS50048"/>
    </source>
</evidence>
<proteinExistence type="predicted"/>
<dbReference type="GO" id="GO:0000981">
    <property type="term" value="F:DNA-binding transcription factor activity, RNA polymerase II-specific"/>
    <property type="evidence" value="ECO:0007669"/>
    <property type="project" value="InterPro"/>
</dbReference>
<dbReference type="RefSeq" id="XP_027612770.1">
    <property type="nucleotide sequence ID" value="XM_027756969.1"/>
</dbReference>
<feature type="domain" description="Zn(2)-C6 fungal-type" evidence="4">
    <location>
        <begin position="164"/>
        <end position="195"/>
    </location>
</feature>
<feature type="region of interest" description="Disordered" evidence="3">
    <location>
        <begin position="63"/>
        <end position="164"/>
    </location>
</feature>
<keyword evidence="6" id="KW-1185">Reference proteome</keyword>
<dbReference type="OrthoDB" id="3362851at2759"/>
<sequence length="418" mass="45684">MPSFRIIGAQVHQLNQSLTEFPRNQFLSRGLSQSGHETSPRWSTHFLISTSLRRSVRVDGRAHYNSRHTTDHPEPARRPASHSRNPSPPGNLGHPQVQPSLPSIHELSLRPQLPSPVPPYGHPPGTSYPVASGSNPGTRPVQEDSDPEDQQEPPKKKRRRQALSCTECKRRKIKCDRAQPCGPCARRGEHLKCQWHIIEPMEKYVTRTEYDELKSRVYELEALVSRMRTTAPSLPGRMAMSSPMIAMSPGSPADPIQGTMITPYHPGLTSAGSSAYHRMIPPTRSPPDRGESSSVRGEPSSRPAGSSAARSPPHRSSASYVSMSRPMPPAMPSTDPAHPSVSPERLSRAPQPTPSSEPVSSSVVTSRRASLSLAAITTPFIPDTKPQSPPKKYQAQTPSQPGQRLRPAPAYHGSAQAV</sequence>
<keyword evidence="2" id="KW-0539">Nucleus</keyword>
<dbReference type="SMART" id="SM00066">
    <property type="entry name" value="GAL4"/>
    <property type="match status" value="1"/>
</dbReference>
<reference evidence="5 6" key="1">
    <citation type="journal article" date="2018" name="Sci. Rep.">
        <title>Genome sequence of the cauliflower mushroom Sparassis crispa (Hanabiratake) and its association with beneficial usage.</title>
        <authorList>
            <person name="Kiyama R."/>
            <person name="Furutani Y."/>
            <person name="Kawaguchi K."/>
            <person name="Nakanishi T."/>
        </authorList>
    </citation>
    <scope>NUCLEOTIDE SEQUENCE [LARGE SCALE GENOMIC DNA]</scope>
</reference>
<comment type="subcellular location">
    <subcellularLocation>
        <location evidence="1">Nucleus</location>
    </subcellularLocation>
</comment>
<evidence type="ECO:0000313" key="6">
    <source>
        <dbReference type="Proteomes" id="UP000287166"/>
    </source>
</evidence>
<feature type="region of interest" description="Disordered" evidence="3">
    <location>
        <begin position="263"/>
        <end position="418"/>
    </location>
</feature>
<dbReference type="PROSITE" id="PS50048">
    <property type="entry name" value="ZN2_CY6_FUNGAL_2"/>
    <property type="match status" value="1"/>
</dbReference>
<dbReference type="InterPro" id="IPR036864">
    <property type="entry name" value="Zn2-C6_fun-type_DNA-bd_sf"/>
</dbReference>
<feature type="compositionally biased region" description="Pro residues" evidence="3">
    <location>
        <begin position="113"/>
        <end position="122"/>
    </location>
</feature>
<gene>
    <name evidence="5" type="ORF">SCP_0402310</name>
</gene>
<dbReference type="PANTHER" id="PTHR31001">
    <property type="entry name" value="UNCHARACTERIZED TRANSCRIPTIONAL REGULATORY PROTEIN"/>
    <property type="match status" value="1"/>
</dbReference>
<dbReference type="SUPFAM" id="SSF57701">
    <property type="entry name" value="Zn2/Cys6 DNA-binding domain"/>
    <property type="match status" value="1"/>
</dbReference>
<dbReference type="PROSITE" id="PS00463">
    <property type="entry name" value="ZN2_CY6_FUNGAL_1"/>
    <property type="match status" value="1"/>
</dbReference>
<comment type="caution">
    <text evidence="5">The sequence shown here is derived from an EMBL/GenBank/DDBJ whole genome shotgun (WGS) entry which is preliminary data.</text>
</comment>
<dbReference type="Pfam" id="PF00172">
    <property type="entry name" value="Zn_clus"/>
    <property type="match status" value="1"/>
</dbReference>
<dbReference type="GO" id="GO:0005634">
    <property type="term" value="C:nucleus"/>
    <property type="evidence" value="ECO:0007669"/>
    <property type="project" value="UniProtKB-SubCell"/>
</dbReference>
<dbReference type="InterPro" id="IPR050613">
    <property type="entry name" value="Sec_Metabolite_Reg"/>
</dbReference>
<feature type="compositionally biased region" description="Low complexity" evidence="3">
    <location>
        <begin position="296"/>
        <end position="325"/>
    </location>
</feature>